<keyword evidence="3" id="KW-1185">Reference proteome</keyword>
<comment type="caution">
    <text evidence="2">The sequence shown here is derived from an EMBL/GenBank/DDBJ whole genome shotgun (WGS) entry which is preliminary data.</text>
</comment>
<dbReference type="SUPFAM" id="SSF47781">
    <property type="entry name" value="RuvA domain 2-like"/>
    <property type="match status" value="1"/>
</dbReference>
<evidence type="ECO:0000256" key="1">
    <source>
        <dbReference type="SAM" id="MobiDB-lite"/>
    </source>
</evidence>
<protein>
    <recommendedName>
        <fullName evidence="4">Competence protein ComEA</fullName>
    </recommendedName>
</protein>
<dbReference type="InterPro" id="IPR004509">
    <property type="entry name" value="Competence_ComEA_HhH"/>
</dbReference>
<evidence type="ECO:0000313" key="2">
    <source>
        <dbReference type="EMBL" id="GLQ87980.1"/>
    </source>
</evidence>
<dbReference type="EMBL" id="BSOA01000013">
    <property type="protein sequence ID" value="GLQ87980.1"/>
    <property type="molecule type" value="Genomic_DNA"/>
</dbReference>
<dbReference type="PANTHER" id="PTHR21180">
    <property type="entry name" value="ENDONUCLEASE/EXONUCLEASE/PHOSPHATASE FAMILY DOMAIN-CONTAINING PROTEIN 1"/>
    <property type="match status" value="1"/>
</dbReference>
<feature type="region of interest" description="Disordered" evidence="1">
    <location>
        <begin position="122"/>
        <end position="157"/>
    </location>
</feature>
<proteinExistence type="predicted"/>
<dbReference type="PANTHER" id="PTHR21180:SF32">
    <property type="entry name" value="ENDONUCLEASE_EXONUCLEASE_PHOSPHATASE FAMILY DOMAIN-CONTAINING PROTEIN 1"/>
    <property type="match status" value="1"/>
</dbReference>
<dbReference type="NCBIfam" id="TIGR00426">
    <property type="entry name" value="competence protein ComEA helix-hairpin-helix repeat region"/>
    <property type="match status" value="1"/>
</dbReference>
<gene>
    <name evidence="2" type="ORF">GCM10007898_15480</name>
</gene>
<reference evidence="3" key="1">
    <citation type="journal article" date="2019" name="Int. J. Syst. Evol. Microbiol.">
        <title>The Global Catalogue of Microorganisms (GCM) 10K type strain sequencing project: providing services to taxonomists for standard genome sequencing and annotation.</title>
        <authorList>
            <consortium name="The Broad Institute Genomics Platform"/>
            <consortium name="The Broad Institute Genome Sequencing Center for Infectious Disease"/>
            <person name="Wu L."/>
            <person name="Ma J."/>
        </authorList>
    </citation>
    <scope>NUCLEOTIDE SEQUENCE [LARGE SCALE GENOMIC DNA]</scope>
    <source>
        <strain evidence="3">NBRC 111981</strain>
    </source>
</reference>
<dbReference type="Pfam" id="PF12836">
    <property type="entry name" value="HHH_3"/>
    <property type="match status" value="1"/>
</dbReference>
<dbReference type="InterPro" id="IPR010994">
    <property type="entry name" value="RuvA_2-like"/>
</dbReference>
<evidence type="ECO:0008006" key="4">
    <source>
        <dbReference type="Google" id="ProtNLM"/>
    </source>
</evidence>
<organism evidence="2 3">
    <name type="scientific">Dyella flagellata</name>
    <dbReference type="NCBI Taxonomy" id="1867833"/>
    <lineage>
        <taxon>Bacteria</taxon>
        <taxon>Pseudomonadati</taxon>
        <taxon>Pseudomonadota</taxon>
        <taxon>Gammaproteobacteria</taxon>
        <taxon>Lysobacterales</taxon>
        <taxon>Rhodanobacteraceae</taxon>
        <taxon>Dyella</taxon>
    </lineage>
</organism>
<accession>A0ABQ5X8T9</accession>
<dbReference type="InterPro" id="IPR051675">
    <property type="entry name" value="Endo/Exo/Phosphatase_dom_1"/>
</dbReference>
<evidence type="ECO:0000313" key="3">
    <source>
        <dbReference type="Proteomes" id="UP001156627"/>
    </source>
</evidence>
<dbReference type="Proteomes" id="UP001156627">
    <property type="component" value="Unassembled WGS sequence"/>
</dbReference>
<sequence>MTPTLAQFSHAWTCSTHWAPPMQQRKVKTRREQAANSLRETFMMKKFAILAGLALSLALPAFAATQVNINTADAETIAKSLDGIGLAKAKAIVTYRDEHGPFKSVDELSQVKGVGPATLERNHDAILLGSEGPKADTAAKPRHAKKSKAATEDAAQD</sequence>
<dbReference type="Gene3D" id="1.10.150.280">
    <property type="entry name" value="AF1531-like domain"/>
    <property type="match status" value="1"/>
</dbReference>
<name>A0ABQ5X8T9_9GAMM</name>